<dbReference type="InterPro" id="IPR050367">
    <property type="entry name" value="APC_superfamily"/>
</dbReference>
<evidence type="ECO:0000256" key="6">
    <source>
        <dbReference type="SAM" id="Phobius"/>
    </source>
</evidence>
<dbReference type="InterPro" id="IPR002293">
    <property type="entry name" value="AA/rel_permease1"/>
</dbReference>
<accession>A0A0R1U0P7</accession>
<dbReference type="Pfam" id="PF13520">
    <property type="entry name" value="AA_permease_2"/>
    <property type="match status" value="1"/>
</dbReference>
<dbReference type="EMBL" id="AZFJ01000036">
    <property type="protein sequence ID" value="KRL86972.1"/>
    <property type="molecule type" value="Genomic_DNA"/>
</dbReference>
<evidence type="ECO:0000256" key="7">
    <source>
        <dbReference type="SAM" id="SignalP"/>
    </source>
</evidence>
<keyword evidence="9" id="KW-1185">Reference proteome</keyword>
<feature type="transmembrane region" description="Helical" evidence="6">
    <location>
        <begin position="117"/>
        <end position="137"/>
    </location>
</feature>
<proteinExistence type="predicted"/>
<keyword evidence="7" id="KW-0732">Signal</keyword>
<name>A0A0R1U0P7_9LACO</name>
<dbReference type="STRING" id="1423783.FC50_GL000172"/>
<evidence type="ECO:0000256" key="5">
    <source>
        <dbReference type="ARBA" id="ARBA00023136"/>
    </source>
</evidence>
<feature type="transmembrane region" description="Helical" evidence="6">
    <location>
        <begin position="191"/>
        <end position="212"/>
    </location>
</feature>
<keyword evidence="5 6" id="KW-0472">Membrane</keyword>
<protein>
    <submittedName>
        <fullName evidence="8">Amino acid permease-associated region</fullName>
    </submittedName>
</protein>
<sequence>MQKKQLSLLEVFALSIAMVAPTGAMAFNTAGAANMAGINVPLAFILGGIGVIFTGISFVELGRRIPGEGSAYAYNRRALGEKGGFVSGWALILTYITFTTSSAAIVGNFLNVFLGHFGIHGPIPLYIIVALVLSDWLSHQGIEFSTRFALTLEIIAVFVLAILTVIIVVHGGDAGNTSAPLNPSHGTLGTLGGGMIFALMSFAGFEGAATIAPRAKKPAKAIRVALIGAVLFAMVFYCIVSYAEVIGFGTKNIAKMAGSSAPLNYLATRYVGGWMAIFIDFASVTSYFACFFGALNAGAFIMEAMANKGYMHPWLGELKGDKQTPTHALDLISGLSILLYVVFGIFGHISATNYYNYFGTIGMYPLLLVYVLVNIGAIVYFAKHREHFGFWKHVAAPVVGLLVMVFPIYSNLWPVPAKPYNIFPYVLIVWLVIGIFVYVARKHGQAED</sequence>
<evidence type="ECO:0000313" key="9">
    <source>
        <dbReference type="Proteomes" id="UP000051922"/>
    </source>
</evidence>
<comment type="caution">
    <text evidence="8">The sequence shown here is derived from an EMBL/GenBank/DDBJ whole genome shotgun (WGS) entry which is preliminary data.</text>
</comment>
<feature type="transmembrane region" description="Helical" evidence="6">
    <location>
        <begin position="361"/>
        <end position="382"/>
    </location>
</feature>
<feature type="transmembrane region" description="Helical" evidence="6">
    <location>
        <begin position="422"/>
        <end position="440"/>
    </location>
</feature>
<evidence type="ECO:0000256" key="3">
    <source>
        <dbReference type="ARBA" id="ARBA00022692"/>
    </source>
</evidence>
<dbReference type="PANTHER" id="PTHR42770:SF11">
    <property type="entry name" value="INNER MEMBRANE TRANSPORT PROTEIN YBAT"/>
    <property type="match status" value="1"/>
</dbReference>
<dbReference type="GO" id="GO:0022857">
    <property type="term" value="F:transmembrane transporter activity"/>
    <property type="evidence" value="ECO:0007669"/>
    <property type="project" value="InterPro"/>
</dbReference>
<evidence type="ECO:0000256" key="2">
    <source>
        <dbReference type="ARBA" id="ARBA00022475"/>
    </source>
</evidence>
<feature type="transmembrane region" description="Helical" evidence="6">
    <location>
        <begin position="83"/>
        <end position="105"/>
    </location>
</feature>
<dbReference type="OrthoDB" id="9762947at2"/>
<feature type="transmembrane region" description="Helical" evidence="6">
    <location>
        <begin position="149"/>
        <end position="171"/>
    </location>
</feature>
<dbReference type="Proteomes" id="UP000051922">
    <property type="component" value="Unassembled WGS sequence"/>
</dbReference>
<evidence type="ECO:0000256" key="1">
    <source>
        <dbReference type="ARBA" id="ARBA00004651"/>
    </source>
</evidence>
<gene>
    <name evidence="8" type="ORF">FC50_GL000172</name>
</gene>
<feature type="transmembrane region" description="Helical" evidence="6">
    <location>
        <begin position="274"/>
        <end position="301"/>
    </location>
</feature>
<dbReference type="GO" id="GO:0005886">
    <property type="term" value="C:plasma membrane"/>
    <property type="evidence" value="ECO:0007669"/>
    <property type="project" value="UniProtKB-SubCell"/>
</dbReference>
<dbReference type="Gene3D" id="1.20.1740.10">
    <property type="entry name" value="Amino acid/polyamine transporter I"/>
    <property type="match status" value="1"/>
</dbReference>
<feature type="chain" id="PRO_5006411397" evidence="7">
    <location>
        <begin position="27"/>
        <end position="448"/>
    </location>
</feature>
<dbReference type="AlphaFoldDB" id="A0A0R1U0P7"/>
<dbReference type="PIRSF" id="PIRSF006060">
    <property type="entry name" value="AA_transporter"/>
    <property type="match status" value="1"/>
</dbReference>
<feature type="transmembrane region" description="Helical" evidence="6">
    <location>
        <begin position="394"/>
        <end position="410"/>
    </location>
</feature>
<feature type="transmembrane region" description="Helical" evidence="6">
    <location>
        <begin position="328"/>
        <end position="349"/>
    </location>
</feature>
<keyword evidence="2" id="KW-1003">Cell membrane</keyword>
<keyword evidence="4 6" id="KW-1133">Transmembrane helix</keyword>
<feature type="transmembrane region" description="Helical" evidence="6">
    <location>
        <begin position="224"/>
        <end position="243"/>
    </location>
</feature>
<reference evidence="8 9" key="1">
    <citation type="journal article" date="2015" name="Genome Announc.">
        <title>Expanding the biotechnology potential of lactobacilli through comparative genomics of 213 strains and associated genera.</title>
        <authorList>
            <person name="Sun Z."/>
            <person name="Harris H.M."/>
            <person name="McCann A."/>
            <person name="Guo C."/>
            <person name="Argimon S."/>
            <person name="Zhang W."/>
            <person name="Yang X."/>
            <person name="Jeffery I.B."/>
            <person name="Cooney J.C."/>
            <person name="Kagawa T.F."/>
            <person name="Liu W."/>
            <person name="Song Y."/>
            <person name="Salvetti E."/>
            <person name="Wrobel A."/>
            <person name="Rasinkangas P."/>
            <person name="Parkhill J."/>
            <person name="Rea M.C."/>
            <person name="O'Sullivan O."/>
            <person name="Ritari J."/>
            <person name="Douillard F.P."/>
            <person name="Paul Ross R."/>
            <person name="Yang R."/>
            <person name="Briner A.E."/>
            <person name="Felis G.E."/>
            <person name="de Vos W.M."/>
            <person name="Barrangou R."/>
            <person name="Klaenhammer T.R."/>
            <person name="Caufield P.W."/>
            <person name="Cui Y."/>
            <person name="Zhang H."/>
            <person name="O'Toole P.W."/>
        </authorList>
    </citation>
    <scope>NUCLEOTIDE SEQUENCE [LARGE SCALE GENOMIC DNA]</scope>
    <source>
        <strain evidence="8 9">DSM 15945</strain>
    </source>
</reference>
<comment type="subcellular location">
    <subcellularLocation>
        <location evidence="1">Cell membrane</location>
        <topology evidence="1">Multi-pass membrane protein</topology>
    </subcellularLocation>
</comment>
<feature type="transmembrane region" description="Helical" evidence="6">
    <location>
        <begin position="42"/>
        <end position="62"/>
    </location>
</feature>
<dbReference type="RefSeq" id="WP_056956357.1">
    <property type="nucleotide sequence ID" value="NZ_AZFJ01000036.1"/>
</dbReference>
<organism evidence="8 9">
    <name type="scientific">Lacticaseibacillus pantheris DSM 15945 = JCM 12539 = NBRC 106106</name>
    <dbReference type="NCBI Taxonomy" id="1423783"/>
    <lineage>
        <taxon>Bacteria</taxon>
        <taxon>Bacillati</taxon>
        <taxon>Bacillota</taxon>
        <taxon>Bacilli</taxon>
        <taxon>Lactobacillales</taxon>
        <taxon>Lactobacillaceae</taxon>
        <taxon>Lacticaseibacillus</taxon>
    </lineage>
</organism>
<evidence type="ECO:0000256" key="4">
    <source>
        <dbReference type="ARBA" id="ARBA00022989"/>
    </source>
</evidence>
<feature type="signal peptide" evidence="7">
    <location>
        <begin position="1"/>
        <end position="26"/>
    </location>
</feature>
<dbReference type="PATRIC" id="fig|1423783.4.peg.180"/>
<dbReference type="PANTHER" id="PTHR42770">
    <property type="entry name" value="AMINO ACID TRANSPORTER-RELATED"/>
    <property type="match status" value="1"/>
</dbReference>
<keyword evidence="3 6" id="KW-0812">Transmembrane</keyword>
<evidence type="ECO:0000313" key="8">
    <source>
        <dbReference type="EMBL" id="KRL86972.1"/>
    </source>
</evidence>